<protein>
    <submittedName>
        <fullName evidence="1">Uncharacterized protein</fullName>
    </submittedName>
</protein>
<sequence>MTSAVALSEYFLKFSLNLAAKPLTSLVKRASPWTQFLAGFKIPLGTFLTAFGICKPKVGKVSYSASAKEPLWMASKMALVESGFWLSDTFFGTSHFGGVTGDEVVHDLGVGQLGDWRQDTTGVTGQKDNVLWVLVSVTWQLCGWNVFDWVSTSGVLSDGGVIVVDNSGFFIVDNVFQHGTELDRTKDFWLLFTAQVQTLGVTTTFDVEHTFVGPAVLVVTNQQSVWVGRQGGLTGTGQTKEQRDVLLSDTLVGRGVQGQNVVVHRHQVEHHSEDPLLHLTSVLGTQDNHLHVLEVDLDRSRGGHTLSVDVGWELTSVVNCEIWLTKVLQLFVGRLDQHISHEQSMVSSGTHNSNLQSVLWVPAGKGINNEDLFPGSQVVVGSGLGDLPGVFRNLLVNRTPPNLICGGFLIDNSLVLWRSTSLVTRVRHQGTGGGDGSLLFLQTVFV</sequence>
<organism evidence="1 2">
    <name type="scientific">Wickerhamomyces pijperi</name>
    <name type="common">Yeast</name>
    <name type="synonym">Pichia pijperi</name>
    <dbReference type="NCBI Taxonomy" id="599730"/>
    <lineage>
        <taxon>Eukaryota</taxon>
        <taxon>Fungi</taxon>
        <taxon>Dikarya</taxon>
        <taxon>Ascomycota</taxon>
        <taxon>Saccharomycotina</taxon>
        <taxon>Saccharomycetes</taxon>
        <taxon>Phaffomycetales</taxon>
        <taxon>Wickerhamomycetaceae</taxon>
        <taxon>Wickerhamomyces</taxon>
    </lineage>
</organism>
<accession>A0A9P8TPI7</accession>
<dbReference type="OrthoDB" id="10626779at2759"/>
<evidence type="ECO:0000313" key="2">
    <source>
        <dbReference type="Proteomes" id="UP000774326"/>
    </source>
</evidence>
<evidence type="ECO:0000313" key="1">
    <source>
        <dbReference type="EMBL" id="KAH3686254.1"/>
    </source>
</evidence>
<dbReference type="EMBL" id="JAEUBG010001492">
    <property type="protein sequence ID" value="KAH3686254.1"/>
    <property type="molecule type" value="Genomic_DNA"/>
</dbReference>
<gene>
    <name evidence="1" type="ORF">WICPIJ_002751</name>
</gene>
<reference evidence="1" key="2">
    <citation type="submission" date="2021-01" db="EMBL/GenBank/DDBJ databases">
        <authorList>
            <person name="Schikora-Tamarit M.A."/>
        </authorList>
    </citation>
    <scope>NUCLEOTIDE SEQUENCE</scope>
    <source>
        <strain evidence="1">CBS2887</strain>
    </source>
</reference>
<keyword evidence="2" id="KW-1185">Reference proteome</keyword>
<dbReference type="Proteomes" id="UP000774326">
    <property type="component" value="Unassembled WGS sequence"/>
</dbReference>
<dbReference type="AlphaFoldDB" id="A0A9P8TPI7"/>
<proteinExistence type="predicted"/>
<reference evidence="1" key="1">
    <citation type="journal article" date="2021" name="Open Biol.">
        <title>Shared evolutionary footprints suggest mitochondrial oxidative damage underlies multiple complex I losses in fungi.</title>
        <authorList>
            <person name="Schikora-Tamarit M.A."/>
            <person name="Marcet-Houben M."/>
            <person name="Nosek J."/>
            <person name="Gabaldon T."/>
        </authorList>
    </citation>
    <scope>NUCLEOTIDE SEQUENCE</scope>
    <source>
        <strain evidence="1">CBS2887</strain>
    </source>
</reference>
<name>A0A9P8TPI7_WICPI</name>
<comment type="caution">
    <text evidence="1">The sequence shown here is derived from an EMBL/GenBank/DDBJ whole genome shotgun (WGS) entry which is preliminary data.</text>
</comment>